<name>A0A4R9LYT9_9LEPT</name>
<evidence type="ECO:0000256" key="4">
    <source>
        <dbReference type="ARBA" id="ARBA00023004"/>
    </source>
</evidence>
<dbReference type="RefSeq" id="WP_135760576.1">
    <property type="nucleotide sequence ID" value="NZ_RQHW01000042.1"/>
</dbReference>
<protein>
    <submittedName>
        <fullName evidence="6">Hemerythrin</fullName>
    </submittedName>
</protein>
<keyword evidence="7" id="KW-1185">Reference proteome</keyword>
<comment type="similarity">
    <text evidence="1">Belongs to the hemerythrin family.</text>
</comment>
<dbReference type="InterPro" id="IPR012312">
    <property type="entry name" value="Hemerythrin-like"/>
</dbReference>
<evidence type="ECO:0000256" key="2">
    <source>
        <dbReference type="ARBA" id="ARBA00022621"/>
    </source>
</evidence>
<gene>
    <name evidence="6" type="ORF">EHS15_10750</name>
</gene>
<dbReference type="InterPro" id="IPR016131">
    <property type="entry name" value="Haemerythrin_Fe_BS"/>
</dbReference>
<proteinExistence type="inferred from homology"/>
<dbReference type="InterPro" id="IPR035938">
    <property type="entry name" value="Hemerythrin-like_sf"/>
</dbReference>
<feature type="domain" description="Hemerythrin-like" evidence="5">
    <location>
        <begin position="24"/>
        <end position="137"/>
    </location>
</feature>
<dbReference type="PROSITE" id="PS00550">
    <property type="entry name" value="HEMERYTHRINS"/>
    <property type="match status" value="2"/>
</dbReference>
<sequence>METSTPAYLEELRNTWKSQPFSLGIPIIDLQHIWLVHIIIKLEVVLSDLNRPAFSKDIKVSFSEALDYVSEHFALEENILEHFNYPDLEEHVKGHRLFVERLIEKFHGSENSEVAALGLLQILKKWLFQHILHDDRAYSDYFNQQSVNLRDYCNELLQSGQFPISKAQFLLYQNIQSSLDEDTSLRPTETKDVVHDIRNIWKTYNLVTHIPIIDLQHIWLLKMVVELDRALKSGEQESEVFQRTVNMAIEYTQVHFTLEEKIMRYFRFVDVVSHMSQHKRFVEFVKLRYEEFKNGDSSAAQHLVQDLKNWLLSHIAFEDKKIGFSFQNRIREILEFTKKLHARGETEITPDQQALYKAVIQEES</sequence>
<evidence type="ECO:0000256" key="1">
    <source>
        <dbReference type="ARBA" id="ARBA00010587"/>
    </source>
</evidence>
<dbReference type="Pfam" id="PF01814">
    <property type="entry name" value="Hemerythrin"/>
    <property type="match status" value="2"/>
</dbReference>
<accession>A0A4R9LYT9</accession>
<dbReference type="PANTHER" id="PTHR37164">
    <property type="entry name" value="BACTERIOHEMERYTHRIN"/>
    <property type="match status" value="1"/>
</dbReference>
<dbReference type="NCBIfam" id="TIGR02481">
    <property type="entry name" value="hemeryth_dom"/>
    <property type="match status" value="2"/>
</dbReference>
<keyword evidence="3" id="KW-0479">Metal-binding</keyword>
<organism evidence="6 7">
    <name type="scientific">Leptospira idonii</name>
    <dbReference type="NCBI Taxonomy" id="1193500"/>
    <lineage>
        <taxon>Bacteria</taxon>
        <taxon>Pseudomonadati</taxon>
        <taxon>Spirochaetota</taxon>
        <taxon>Spirochaetia</taxon>
        <taxon>Leptospirales</taxon>
        <taxon>Leptospiraceae</taxon>
        <taxon>Leptospira</taxon>
    </lineage>
</organism>
<evidence type="ECO:0000259" key="5">
    <source>
        <dbReference type="Pfam" id="PF01814"/>
    </source>
</evidence>
<dbReference type="Gene3D" id="1.20.120.50">
    <property type="entry name" value="Hemerythrin-like"/>
    <property type="match status" value="2"/>
</dbReference>
<dbReference type="NCBIfam" id="NF033749">
    <property type="entry name" value="bact_hemeryth"/>
    <property type="match status" value="1"/>
</dbReference>
<dbReference type="CDD" id="cd12107">
    <property type="entry name" value="Hemerythrin"/>
    <property type="match status" value="2"/>
</dbReference>
<dbReference type="PANTHER" id="PTHR37164:SF1">
    <property type="entry name" value="BACTERIOHEMERYTHRIN"/>
    <property type="match status" value="1"/>
</dbReference>
<evidence type="ECO:0000313" key="7">
    <source>
        <dbReference type="Proteomes" id="UP000298058"/>
    </source>
</evidence>
<reference evidence="6" key="1">
    <citation type="journal article" date="2019" name="PLoS Negl. Trop. Dis.">
        <title>Revisiting the worldwide diversity of Leptospira species in the environment.</title>
        <authorList>
            <person name="Vincent A.T."/>
            <person name="Schiettekatte O."/>
            <person name="Bourhy P."/>
            <person name="Veyrier F.J."/>
            <person name="Picardeau M."/>
        </authorList>
    </citation>
    <scope>NUCLEOTIDE SEQUENCE [LARGE SCALE GENOMIC DNA]</scope>
    <source>
        <strain evidence="6">201300427</strain>
    </source>
</reference>
<dbReference type="Proteomes" id="UP000298058">
    <property type="component" value="Unassembled WGS sequence"/>
</dbReference>
<keyword evidence="2" id="KW-0561">Oxygen transport</keyword>
<evidence type="ECO:0000256" key="3">
    <source>
        <dbReference type="ARBA" id="ARBA00022723"/>
    </source>
</evidence>
<dbReference type="GO" id="GO:0005344">
    <property type="term" value="F:oxygen carrier activity"/>
    <property type="evidence" value="ECO:0007669"/>
    <property type="project" value="UniProtKB-KW"/>
</dbReference>
<dbReference type="GO" id="GO:0046872">
    <property type="term" value="F:metal ion binding"/>
    <property type="evidence" value="ECO:0007669"/>
    <property type="project" value="UniProtKB-KW"/>
</dbReference>
<dbReference type="SUPFAM" id="SSF47188">
    <property type="entry name" value="Hemerythrin-like"/>
    <property type="match status" value="2"/>
</dbReference>
<dbReference type="OrthoDB" id="9797092at2"/>
<dbReference type="InterPro" id="IPR050669">
    <property type="entry name" value="Hemerythrin"/>
</dbReference>
<keyword evidence="2" id="KW-0813">Transport</keyword>
<feature type="domain" description="Hemerythrin-like" evidence="5">
    <location>
        <begin position="210"/>
        <end position="322"/>
    </location>
</feature>
<dbReference type="EMBL" id="RQHW01000042">
    <property type="protein sequence ID" value="TGN18892.1"/>
    <property type="molecule type" value="Genomic_DNA"/>
</dbReference>
<dbReference type="InterPro" id="IPR012827">
    <property type="entry name" value="Hemerythrin_metal-bd"/>
</dbReference>
<dbReference type="AlphaFoldDB" id="A0A4R9LYT9"/>
<keyword evidence="4" id="KW-0408">Iron</keyword>
<evidence type="ECO:0000313" key="6">
    <source>
        <dbReference type="EMBL" id="TGN18892.1"/>
    </source>
</evidence>
<comment type="caution">
    <text evidence="6">The sequence shown here is derived from an EMBL/GenBank/DDBJ whole genome shotgun (WGS) entry which is preliminary data.</text>
</comment>